<name>A0A0K2TQG1_LEPSM</name>
<evidence type="ECO:0000313" key="1">
    <source>
        <dbReference type="EMBL" id="CDW27626.1"/>
    </source>
</evidence>
<reference evidence="1" key="1">
    <citation type="submission" date="2014-05" db="EMBL/GenBank/DDBJ databases">
        <authorList>
            <person name="Chronopoulou M."/>
        </authorList>
    </citation>
    <scope>NUCLEOTIDE SEQUENCE</scope>
    <source>
        <tissue evidence="1">Whole organism</tissue>
    </source>
</reference>
<dbReference type="EMBL" id="HACA01010265">
    <property type="protein sequence ID" value="CDW27626.1"/>
    <property type="molecule type" value="Transcribed_RNA"/>
</dbReference>
<dbReference type="AlphaFoldDB" id="A0A0K2TQG1"/>
<accession>A0A0K2TQG1</accession>
<protein>
    <submittedName>
        <fullName evidence="1">Uncharacterized protein</fullName>
    </submittedName>
</protein>
<organism evidence="1">
    <name type="scientific">Lepeophtheirus salmonis</name>
    <name type="common">Salmon louse</name>
    <name type="synonym">Caligus salmonis</name>
    <dbReference type="NCBI Taxonomy" id="72036"/>
    <lineage>
        <taxon>Eukaryota</taxon>
        <taxon>Metazoa</taxon>
        <taxon>Ecdysozoa</taxon>
        <taxon>Arthropoda</taxon>
        <taxon>Crustacea</taxon>
        <taxon>Multicrustacea</taxon>
        <taxon>Hexanauplia</taxon>
        <taxon>Copepoda</taxon>
        <taxon>Siphonostomatoida</taxon>
        <taxon>Caligidae</taxon>
        <taxon>Lepeophtheirus</taxon>
    </lineage>
</organism>
<sequence length="58" mass="6431">MRYIIILNGWSPLSPGSSGTTTVNKYIKTFKVPNSITKDGNTLVFKKGNEHIAYLAMI</sequence>
<proteinExistence type="predicted"/>